<dbReference type="Gene3D" id="2.60.40.1120">
    <property type="entry name" value="Carboxypeptidase-like, regulatory domain"/>
    <property type="match status" value="1"/>
</dbReference>
<sequence>MKGKLFLLFAVFLLILSPLVFSQSKETGAIVGTINDEENSPLPGVEVTLSSENLMGDRSMIADSNGHYRFPALPPGLYTVTAKLQGFATTIRENIRVTTTVRLTVDLAMKLSAIEEEITVIAVSPTIDVKTSETASVTLTDEILRAMPTSQFVPGLVNMAPGVDQNVAYGAAEDTG</sequence>
<dbReference type="EMBL" id="BARS01015208">
    <property type="protein sequence ID" value="GAF87990.1"/>
    <property type="molecule type" value="Genomic_DNA"/>
</dbReference>
<comment type="caution">
    <text evidence="1">The sequence shown here is derived from an EMBL/GenBank/DDBJ whole genome shotgun (WGS) entry which is preliminary data.</text>
</comment>
<protein>
    <recommendedName>
        <fullName evidence="2">TonB-dependent receptor plug domain-containing protein</fullName>
    </recommendedName>
</protein>
<dbReference type="AlphaFoldDB" id="X0UHL8"/>
<evidence type="ECO:0000313" key="1">
    <source>
        <dbReference type="EMBL" id="GAF87990.1"/>
    </source>
</evidence>
<reference evidence="1" key="1">
    <citation type="journal article" date="2014" name="Front. Microbiol.">
        <title>High frequency of phylogenetically diverse reductive dehalogenase-homologous genes in deep subseafloor sedimentary metagenomes.</title>
        <authorList>
            <person name="Kawai M."/>
            <person name="Futagami T."/>
            <person name="Toyoda A."/>
            <person name="Takaki Y."/>
            <person name="Nishi S."/>
            <person name="Hori S."/>
            <person name="Arai W."/>
            <person name="Tsubouchi T."/>
            <person name="Morono Y."/>
            <person name="Uchiyama I."/>
            <person name="Ito T."/>
            <person name="Fujiyama A."/>
            <person name="Inagaki F."/>
            <person name="Takami H."/>
        </authorList>
    </citation>
    <scope>NUCLEOTIDE SEQUENCE</scope>
    <source>
        <strain evidence="1">Expedition CK06-06</strain>
    </source>
</reference>
<accession>X0UHL8</accession>
<proteinExistence type="predicted"/>
<feature type="non-terminal residue" evidence="1">
    <location>
        <position position="176"/>
    </location>
</feature>
<gene>
    <name evidence="1" type="ORF">S01H1_25217</name>
</gene>
<dbReference type="Pfam" id="PF13620">
    <property type="entry name" value="CarboxypepD_reg"/>
    <property type="match status" value="1"/>
</dbReference>
<dbReference type="SUPFAM" id="SSF49464">
    <property type="entry name" value="Carboxypeptidase regulatory domain-like"/>
    <property type="match status" value="1"/>
</dbReference>
<name>X0UHL8_9ZZZZ</name>
<organism evidence="1">
    <name type="scientific">marine sediment metagenome</name>
    <dbReference type="NCBI Taxonomy" id="412755"/>
    <lineage>
        <taxon>unclassified sequences</taxon>
        <taxon>metagenomes</taxon>
        <taxon>ecological metagenomes</taxon>
    </lineage>
</organism>
<evidence type="ECO:0008006" key="2">
    <source>
        <dbReference type="Google" id="ProtNLM"/>
    </source>
</evidence>
<dbReference type="InterPro" id="IPR008969">
    <property type="entry name" value="CarboxyPept-like_regulatory"/>
</dbReference>